<feature type="transmembrane region" description="Helical" evidence="7">
    <location>
        <begin position="229"/>
        <end position="252"/>
    </location>
</feature>
<feature type="transmembrane region" description="Helical" evidence="7">
    <location>
        <begin position="54"/>
        <end position="72"/>
    </location>
</feature>
<dbReference type="RefSeq" id="WP_378037159.1">
    <property type="nucleotide sequence ID" value="NZ_JBHSIV010000017.1"/>
</dbReference>
<dbReference type="SUPFAM" id="SSF103481">
    <property type="entry name" value="Multidrug resistance efflux transporter EmrE"/>
    <property type="match status" value="2"/>
</dbReference>
<proteinExistence type="inferred from homology"/>
<protein>
    <submittedName>
        <fullName evidence="9">DMT family transporter</fullName>
    </submittedName>
</protein>
<evidence type="ECO:0000256" key="4">
    <source>
        <dbReference type="ARBA" id="ARBA00022989"/>
    </source>
</evidence>
<accession>A0ABV9YLR3</accession>
<feature type="transmembrane region" description="Helical" evidence="7">
    <location>
        <begin position="259"/>
        <end position="279"/>
    </location>
</feature>
<comment type="similarity">
    <text evidence="2">Belongs to the EamA transporter family.</text>
</comment>
<name>A0ABV9YLR3_9PSEU</name>
<dbReference type="InterPro" id="IPR050638">
    <property type="entry name" value="AA-Vitamin_Transporters"/>
</dbReference>
<reference evidence="10" key="1">
    <citation type="journal article" date="2019" name="Int. J. Syst. Evol. Microbiol.">
        <title>The Global Catalogue of Microorganisms (GCM) 10K type strain sequencing project: providing services to taxonomists for standard genome sequencing and annotation.</title>
        <authorList>
            <consortium name="The Broad Institute Genomics Platform"/>
            <consortium name="The Broad Institute Genome Sequencing Center for Infectious Disease"/>
            <person name="Wu L."/>
            <person name="Ma J."/>
        </authorList>
    </citation>
    <scope>NUCLEOTIDE SEQUENCE [LARGE SCALE GENOMIC DNA]</scope>
    <source>
        <strain evidence="10">CGMCC 4.7093</strain>
    </source>
</reference>
<feature type="region of interest" description="Disordered" evidence="6">
    <location>
        <begin position="317"/>
        <end position="337"/>
    </location>
</feature>
<keyword evidence="5 7" id="KW-0472">Membrane</keyword>
<evidence type="ECO:0000313" key="10">
    <source>
        <dbReference type="Proteomes" id="UP001595947"/>
    </source>
</evidence>
<evidence type="ECO:0000256" key="6">
    <source>
        <dbReference type="SAM" id="MobiDB-lite"/>
    </source>
</evidence>
<feature type="transmembrane region" description="Helical" evidence="7">
    <location>
        <begin position="285"/>
        <end position="302"/>
    </location>
</feature>
<dbReference type="EMBL" id="JBHSIV010000017">
    <property type="protein sequence ID" value="MFC5063810.1"/>
    <property type="molecule type" value="Genomic_DNA"/>
</dbReference>
<evidence type="ECO:0000313" key="9">
    <source>
        <dbReference type="EMBL" id="MFC5063810.1"/>
    </source>
</evidence>
<feature type="domain" description="EamA" evidence="8">
    <location>
        <begin position="24"/>
        <end position="155"/>
    </location>
</feature>
<dbReference type="InterPro" id="IPR037185">
    <property type="entry name" value="EmrE-like"/>
</dbReference>
<feature type="transmembrane region" description="Helical" evidence="7">
    <location>
        <begin position="112"/>
        <end position="133"/>
    </location>
</feature>
<feature type="transmembrane region" description="Helical" evidence="7">
    <location>
        <begin position="198"/>
        <end position="223"/>
    </location>
</feature>
<keyword evidence="10" id="KW-1185">Reference proteome</keyword>
<organism evidence="9 10">
    <name type="scientific">Actinomycetospora atypica</name>
    <dbReference type="NCBI Taxonomy" id="1290095"/>
    <lineage>
        <taxon>Bacteria</taxon>
        <taxon>Bacillati</taxon>
        <taxon>Actinomycetota</taxon>
        <taxon>Actinomycetes</taxon>
        <taxon>Pseudonocardiales</taxon>
        <taxon>Pseudonocardiaceae</taxon>
        <taxon>Actinomycetospora</taxon>
    </lineage>
</organism>
<evidence type="ECO:0000256" key="3">
    <source>
        <dbReference type="ARBA" id="ARBA00022692"/>
    </source>
</evidence>
<gene>
    <name evidence="9" type="ORF">ACFPBZ_16445</name>
</gene>
<evidence type="ECO:0000256" key="2">
    <source>
        <dbReference type="ARBA" id="ARBA00007362"/>
    </source>
</evidence>
<evidence type="ECO:0000259" key="8">
    <source>
        <dbReference type="Pfam" id="PF00892"/>
    </source>
</evidence>
<evidence type="ECO:0000256" key="5">
    <source>
        <dbReference type="ARBA" id="ARBA00023136"/>
    </source>
</evidence>
<sequence>MSSNTSSCYAAVTPPRVSSGRLVGLALATGFVLIWTSGYLVGDLGTSASPPLTLLFWRFLLATAVMGAIAFATRAPWPTRVRDWVRPAAAGVLLLDVQFTGIYVGLSLGVSAGLASVIVSASPLVIALAAVAFDGERLRPAGWVGLALGFAGVVAAVGTELSGGARTAGVVLVVVGLAGFVGGTLLQKHAPAAADLRTGTTIQIGAATIVAVPLAAATGGFALPLTPTAIGSVVWLAVVNSVGGLLLFFVLLRRRPGAGATSSLFLVPPVTALLAVPVLGQPLHLAALAGVALAAVGVGLVSRSERTIARGGVVRTGRGSRAGRGLRAGLERRSRAA</sequence>
<keyword evidence="3 7" id="KW-0812">Transmembrane</keyword>
<dbReference type="InterPro" id="IPR000620">
    <property type="entry name" value="EamA_dom"/>
</dbReference>
<dbReference type="PANTHER" id="PTHR32322">
    <property type="entry name" value="INNER MEMBRANE TRANSPORTER"/>
    <property type="match status" value="1"/>
</dbReference>
<keyword evidence="4 7" id="KW-1133">Transmembrane helix</keyword>
<evidence type="ECO:0000256" key="1">
    <source>
        <dbReference type="ARBA" id="ARBA00004141"/>
    </source>
</evidence>
<feature type="compositionally biased region" description="Low complexity" evidence="6">
    <location>
        <begin position="317"/>
        <end position="328"/>
    </location>
</feature>
<dbReference type="PANTHER" id="PTHR32322:SF2">
    <property type="entry name" value="EAMA DOMAIN-CONTAINING PROTEIN"/>
    <property type="match status" value="1"/>
</dbReference>
<evidence type="ECO:0000256" key="7">
    <source>
        <dbReference type="SAM" id="Phobius"/>
    </source>
</evidence>
<dbReference type="Pfam" id="PF00892">
    <property type="entry name" value="EamA"/>
    <property type="match status" value="2"/>
</dbReference>
<dbReference type="Proteomes" id="UP001595947">
    <property type="component" value="Unassembled WGS sequence"/>
</dbReference>
<feature type="transmembrane region" description="Helical" evidence="7">
    <location>
        <begin position="165"/>
        <end position="186"/>
    </location>
</feature>
<feature type="transmembrane region" description="Helical" evidence="7">
    <location>
        <begin position="22"/>
        <end position="42"/>
    </location>
</feature>
<comment type="subcellular location">
    <subcellularLocation>
        <location evidence="1">Membrane</location>
        <topology evidence="1">Multi-pass membrane protein</topology>
    </subcellularLocation>
</comment>
<feature type="domain" description="EamA" evidence="8">
    <location>
        <begin position="168"/>
        <end position="302"/>
    </location>
</feature>
<feature type="transmembrane region" description="Helical" evidence="7">
    <location>
        <begin position="84"/>
        <end position="106"/>
    </location>
</feature>
<feature type="transmembrane region" description="Helical" evidence="7">
    <location>
        <begin position="140"/>
        <end position="159"/>
    </location>
</feature>
<comment type="caution">
    <text evidence="9">The sequence shown here is derived from an EMBL/GenBank/DDBJ whole genome shotgun (WGS) entry which is preliminary data.</text>
</comment>